<accession>A0A4V2SNI7</accession>
<evidence type="ECO:0000313" key="2">
    <source>
        <dbReference type="EMBL" id="TCP31246.1"/>
    </source>
</evidence>
<feature type="transmembrane region" description="Helical" evidence="1">
    <location>
        <begin position="12"/>
        <end position="35"/>
    </location>
</feature>
<keyword evidence="3" id="KW-1185">Reference proteome</keyword>
<sequence length="97" mass="11307">MLEALFNIPNDPAFYTLTLTLFFSLSLSVTWTFLFKYYDSDSLRHPKFVDAKYSARLDAQNHIATNNSVRDWISQYIKRKVSPGDDSDDHHFLLNIS</sequence>
<dbReference type="AlphaFoldDB" id="A0A4V2SNI7"/>
<comment type="caution">
    <text evidence="2">The sequence shown here is derived from an EMBL/GenBank/DDBJ whole genome shotgun (WGS) entry which is preliminary data.</text>
</comment>
<dbReference type="Proteomes" id="UP000295416">
    <property type="component" value="Unassembled WGS sequence"/>
</dbReference>
<name>A0A4V2SNI7_9BACL</name>
<dbReference type="RefSeq" id="WP_132743826.1">
    <property type="nucleotide sequence ID" value="NZ_SLXK01000003.1"/>
</dbReference>
<dbReference type="OrthoDB" id="2931006at2"/>
<evidence type="ECO:0000313" key="3">
    <source>
        <dbReference type="Proteomes" id="UP000295416"/>
    </source>
</evidence>
<dbReference type="EMBL" id="SLXK01000003">
    <property type="protein sequence ID" value="TCP31246.1"/>
    <property type="molecule type" value="Genomic_DNA"/>
</dbReference>
<protein>
    <submittedName>
        <fullName evidence="2">Uncharacterized protein</fullName>
    </submittedName>
</protein>
<reference evidence="2 3" key="1">
    <citation type="submission" date="2019-03" db="EMBL/GenBank/DDBJ databases">
        <title>Genomic Encyclopedia of Type Strains, Phase IV (KMG-IV): sequencing the most valuable type-strain genomes for metagenomic binning, comparative biology and taxonomic classification.</title>
        <authorList>
            <person name="Goeker M."/>
        </authorList>
    </citation>
    <scope>NUCLEOTIDE SEQUENCE [LARGE SCALE GENOMIC DNA]</scope>
    <source>
        <strain evidence="2 3">DSM 19377</strain>
    </source>
</reference>
<keyword evidence="1" id="KW-0812">Transmembrane</keyword>
<evidence type="ECO:0000256" key="1">
    <source>
        <dbReference type="SAM" id="Phobius"/>
    </source>
</evidence>
<gene>
    <name evidence="2" type="ORF">EV207_103129</name>
</gene>
<keyword evidence="1" id="KW-1133">Transmembrane helix</keyword>
<keyword evidence="1" id="KW-0472">Membrane</keyword>
<organism evidence="2 3">
    <name type="scientific">Scopulibacillus darangshiensis</name>
    <dbReference type="NCBI Taxonomy" id="442528"/>
    <lineage>
        <taxon>Bacteria</taxon>
        <taxon>Bacillati</taxon>
        <taxon>Bacillota</taxon>
        <taxon>Bacilli</taxon>
        <taxon>Bacillales</taxon>
        <taxon>Sporolactobacillaceae</taxon>
        <taxon>Scopulibacillus</taxon>
    </lineage>
</organism>
<proteinExistence type="predicted"/>